<protein>
    <submittedName>
        <fullName evidence="3">Uncharacterized protein</fullName>
    </submittedName>
</protein>
<keyword evidence="2" id="KW-0812">Transmembrane</keyword>
<accession>A0AAN8R967</accession>
<feature type="transmembrane region" description="Helical" evidence="2">
    <location>
        <begin position="12"/>
        <end position="36"/>
    </location>
</feature>
<dbReference type="EMBL" id="JAVHNR010000009">
    <property type="protein sequence ID" value="KAK6333030.1"/>
    <property type="molecule type" value="Genomic_DNA"/>
</dbReference>
<keyword evidence="4" id="KW-1185">Reference proteome</keyword>
<evidence type="ECO:0000313" key="3">
    <source>
        <dbReference type="EMBL" id="KAK6333030.1"/>
    </source>
</evidence>
<organism evidence="3 4">
    <name type="scientific">Orbilia javanica</name>
    <dbReference type="NCBI Taxonomy" id="47235"/>
    <lineage>
        <taxon>Eukaryota</taxon>
        <taxon>Fungi</taxon>
        <taxon>Dikarya</taxon>
        <taxon>Ascomycota</taxon>
        <taxon>Pezizomycotina</taxon>
        <taxon>Orbiliomycetes</taxon>
        <taxon>Orbiliales</taxon>
        <taxon>Orbiliaceae</taxon>
        <taxon>Orbilia</taxon>
    </lineage>
</organism>
<name>A0AAN8R967_9PEZI</name>
<sequence>MNEQNDILITSILYIILSLASIPLLLLIVWLICKLYKNQAERIKFRSQIKQLEEGLAAATAAPPPTDKEQSCAPVSQNGDTSHNPESTTATNANTQDGNSQDNSTGQGGLTAEQIYYQTSKEMRQWKEARDLFVKRGGQADLAEVLRSQSRTGREEEEEEERNKQQTYVRQHSPPPRIPTL</sequence>
<proteinExistence type="predicted"/>
<keyword evidence="2" id="KW-0472">Membrane</keyword>
<feature type="region of interest" description="Disordered" evidence="1">
    <location>
        <begin position="58"/>
        <end position="109"/>
    </location>
</feature>
<feature type="compositionally biased region" description="Polar residues" evidence="1">
    <location>
        <begin position="73"/>
        <end position="105"/>
    </location>
</feature>
<reference evidence="3 4" key="1">
    <citation type="submission" date="2019-10" db="EMBL/GenBank/DDBJ databases">
        <authorList>
            <person name="Palmer J.M."/>
        </authorList>
    </citation>
    <scope>NUCLEOTIDE SEQUENCE [LARGE SCALE GENOMIC DNA]</scope>
    <source>
        <strain evidence="3 4">TWF718</strain>
    </source>
</reference>
<dbReference type="AlphaFoldDB" id="A0AAN8R967"/>
<evidence type="ECO:0000256" key="1">
    <source>
        <dbReference type="SAM" id="MobiDB-lite"/>
    </source>
</evidence>
<evidence type="ECO:0000256" key="2">
    <source>
        <dbReference type="SAM" id="Phobius"/>
    </source>
</evidence>
<feature type="region of interest" description="Disordered" evidence="1">
    <location>
        <begin position="146"/>
        <end position="181"/>
    </location>
</feature>
<dbReference type="Proteomes" id="UP001313282">
    <property type="component" value="Unassembled WGS sequence"/>
</dbReference>
<gene>
    <name evidence="3" type="ORF">TWF718_010854</name>
</gene>
<evidence type="ECO:0000313" key="4">
    <source>
        <dbReference type="Proteomes" id="UP001313282"/>
    </source>
</evidence>
<comment type="caution">
    <text evidence="3">The sequence shown here is derived from an EMBL/GenBank/DDBJ whole genome shotgun (WGS) entry which is preliminary data.</text>
</comment>
<keyword evidence="2" id="KW-1133">Transmembrane helix</keyword>